<dbReference type="AlphaFoldDB" id="A0A7U2F4V6"/>
<sequence>MHQHQQLYIHHDSRFVGLPIDINAIGPSSTASLGFIIVYRQSRARRDTQGSSTATPPFVPAIQAKAHHSQHATEGLYF</sequence>
<dbReference type="VEuPathDB" id="FungiDB:JI435_412500"/>
<reference evidence="3" key="1">
    <citation type="journal article" date="2021" name="BMC Genomics">
        <title>Chromosome-level genome assembly and manually-curated proteome of model necrotroph Parastagonospora nodorum Sn15 reveals a genome-wide trove of candidate effector homologs, and redundancy of virulence-related functions within an accessory chromosome.</title>
        <authorList>
            <person name="Bertazzoni S."/>
            <person name="Jones D.A.B."/>
            <person name="Phan H.T."/>
            <person name="Tan K.-C."/>
            <person name="Hane J.K."/>
        </authorList>
    </citation>
    <scope>NUCLEOTIDE SEQUENCE [LARGE SCALE GENOMIC DNA]</scope>
    <source>
        <strain evidence="3">SN15 / ATCC MYA-4574 / FGSC 10173)</strain>
    </source>
</reference>
<protein>
    <submittedName>
        <fullName evidence="2">Uncharacterized protein</fullName>
    </submittedName>
</protein>
<proteinExistence type="predicted"/>
<dbReference type="Proteomes" id="UP000663193">
    <property type="component" value="Chromosome 9"/>
</dbReference>
<organism evidence="2 3">
    <name type="scientific">Phaeosphaeria nodorum (strain SN15 / ATCC MYA-4574 / FGSC 10173)</name>
    <name type="common">Glume blotch fungus</name>
    <name type="synonym">Parastagonospora nodorum</name>
    <dbReference type="NCBI Taxonomy" id="321614"/>
    <lineage>
        <taxon>Eukaryota</taxon>
        <taxon>Fungi</taxon>
        <taxon>Dikarya</taxon>
        <taxon>Ascomycota</taxon>
        <taxon>Pezizomycotina</taxon>
        <taxon>Dothideomycetes</taxon>
        <taxon>Pleosporomycetidae</taxon>
        <taxon>Pleosporales</taxon>
        <taxon>Pleosporineae</taxon>
        <taxon>Phaeosphaeriaceae</taxon>
        <taxon>Parastagonospora</taxon>
    </lineage>
</organism>
<accession>A0A7U2F4V6</accession>
<keyword evidence="1" id="KW-1133">Transmembrane helix</keyword>
<evidence type="ECO:0000313" key="3">
    <source>
        <dbReference type="Proteomes" id="UP000663193"/>
    </source>
</evidence>
<evidence type="ECO:0000256" key="1">
    <source>
        <dbReference type="SAM" id="Phobius"/>
    </source>
</evidence>
<keyword evidence="1" id="KW-0472">Membrane</keyword>
<keyword evidence="3" id="KW-1185">Reference proteome</keyword>
<keyword evidence="1" id="KW-0812">Transmembrane</keyword>
<dbReference type="EMBL" id="CP069031">
    <property type="protein sequence ID" value="QRC98756.1"/>
    <property type="molecule type" value="Genomic_DNA"/>
</dbReference>
<feature type="transmembrane region" description="Helical" evidence="1">
    <location>
        <begin position="20"/>
        <end position="39"/>
    </location>
</feature>
<gene>
    <name evidence="2" type="ORF">JI435_412500</name>
</gene>
<evidence type="ECO:0000313" key="2">
    <source>
        <dbReference type="EMBL" id="QRC98756.1"/>
    </source>
</evidence>
<name>A0A7U2F4V6_PHANO</name>